<dbReference type="SUPFAM" id="SSF48140">
    <property type="entry name" value="Ribosomal protein L19 (L19e)"/>
    <property type="match status" value="1"/>
</dbReference>
<organism evidence="6">
    <name type="scientific">marine sediment metagenome</name>
    <dbReference type="NCBI Taxonomy" id="412755"/>
    <lineage>
        <taxon>unclassified sequences</taxon>
        <taxon>metagenomes</taxon>
        <taxon>ecological metagenomes</taxon>
    </lineage>
</organism>
<dbReference type="GO" id="GO:1990904">
    <property type="term" value="C:ribonucleoprotein complex"/>
    <property type="evidence" value="ECO:0007669"/>
    <property type="project" value="UniProtKB-KW"/>
</dbReference>
<protein>
    <recommendedName>
        <fullName evidence="5">Large ribosomal subunit protein eL19 domain-containing protein</fullName>
    </recommendedName>
</protein>
<gene>
    <name evidence="6" type="ORF">S03H2_68150</name>
</gene>
<evidence type="ECO:0000313" key="6">
    <source>
        <dbReference type="EMBL" id="GAH80972.1"/>
    </source>
</evidence>
<evidence type="ECO:0000256" key="4">
    <source>
        <dbReference type="SAM" id="MobiDB-lite"/>
    </source>
</evidence>
<evidence type="ECO:0000256" key="3">
    <source>
        <dbReference type="ARBA" id="ARBA00023274"/>
    </source>
</evidence>
<name>X1IH11_9ZZZZ</name>
<feature type="region of interest" description="Disordered" evidence="4">
    <location>
        <begin position="55"/>
        <end position="79"/>
    </location>
</feature>
<dbReference type="GO" id="GO:0005840">
    <property type="term" value="C:ribosome"/>
    <property type="evidence" value="ECO:0007669"/>
    <property type="project" value="UniProtKB-KW"/>
</dbReference>
<reference evidence="6" key="1">
    <citation type="journal article" date="2014" name="Front. Microbiol.">
        <title>High frequency of phylogenetically diverse reductive dehalogenase-homologous genes in deep subseafloor sedimentary metagenomes.</title>
        <authorList>
            <person name="Kawai M."/>
            <person name="Futagami T."/>
            <person name="Toyoda A."/>
            <person name="Takaki Y."/>
            <person name="Nishi S."/>
            <person name="Hori S."/>
            <person name="Arai W."/>
            <person name="Tsubouchi T."/>
            <person name="Morono Y."/>
            <person name="Uchiyama I."/>
            <person name="Ito T."/>
            <person name="Fujiyama A."/>
            <person name="Inagaki F."/>
            <person name="Takami H."/>
        </authorList>
    </citation>
    <scope>NUCLEOTIDE SEQUENCE</scope>
    <source>
        <strain evidence="6">Expedition CK06-06</strain>
    </source>
</reference>
<evidence type="ECO:0000259" key="5">
    <source>
        <dbReference type="SMART" id="SM01416"/>
    </source>
</evidence>
<evidence type="ECO:0000256" key="1">
    <source>
        <dbReference type="ARBA" id="ARBA00011082"/>
    </source>
</evidence>
<comment type="caution">
    <text evidence="6">The sequence shown here is derived from an EMBL/GenBank/DDBJ whole genome shotgun (WGS) entry which is preliminary data.</text>
</comment>
<dbReference type="EMBL" id="BARU01044755">
    <property type="protein sequence ID" value="GAH80972.1"/>
    <property type="molecule type" value="Genomic_DNA"/>
</dbReference>
<comment type="similarity">
    <text evidence="1">Belongs to the eukaryotic ribosomal protein eL19 family.</text>
</comment>
<dbReference type="InterPro" id="IPR057259">
    <property type="entry name" value="Ribosomal_L19e"/>
</dbReference>
<keyword evidence="3" id="KW-0687">Ribonucleoprotein</keyword>
<accession>X1IH11</accession>
<dbReference type="Gene3D" id="1.10.1200.60">
    <property type="match status" value="1"/>
</dbReference>
<dbReference type="SMART" id="SM01416">
    <property type="entry name" value="Ribosomal_L19e"/>
    <property type="match status" value="1"/>
</dbReference>
<dbReference type="InterPro" id="IPR015972">
    <property type="entry name" value="Ribosomal_eL19_dom1"/>
</dbReference>
<proteinExistence type="inferred from homology"/>
<dbReference type="InterPro" id="IPR035970">
    <property type="entry name" value="60S_ribosomal_eL19_sf"/>
</dbReference>
<keyword evidence="2" id="KW-0689">Ribosomal protein</keyword>
<dbReference type="AlphaFoldDB" id="X1IH11"/>
<dbReference type="Pfam" id="PF01280">
    <property type="entry name" value="Ribosomal_L19e"/>
    <property type="match status" value="1"/>
</dbReference>
<feature type="domain" description="Large ribosomal subunit protein eL19" evidence="5">
    <location>
        <begin position="2"/>
        <end position="134"/>
    </location>
</feature>
<dbReference type="GO" id="GO:0003735">
    <property type="term" value="F:structural constituent of ribosome"/>
    <property type="evidence" value="ECO:0007669"/>
    <property type="project" value="InterPro"/>
</dbReference>
<dbReference type="Gene3D" id="1.10.1650.10">
    <property type="match status" value="1"/>
</dbReference>
<dbReference type="InterPro" id="IPR000196">
    <property type="entry name" value="Ribosomal_eL19_dom"/>
</dbReference>
<evidence type="ECO:0000256" key="2">
    <source>
        <dbReference type="ARBA" id="ARBA00022980"/>
    </source>
</evidence>
<sequence>MNLSKKKELAKRTFNVGEDRIIFVESRLKDIKEAITKQDMRDLKHDKAIIIKEKKGRRKVIRKGKGRSKGNIRKKMKKRKKDYVILTRKLRKYVLEMKNQGKISKEEVDDIRKKIRNKIFRSKSHLKEYIGGLRK</sequence>
<dbReference type="GO" id="GO:0006412">
    <property type="term" value="P:translation"/>
    <property type="evidence" value="ECO:0007669"/>
    <property type="project" value="InterPro"/>
</dbReference>
<dbReference type="InterPro" id="IPR015974">
    <property type="entry name" value="Ribosomal_eL19_dom3"/>
</dbReference>